<evidence type="ECO:0000313" key="4">
    <source>
        <dbReference type="Proteomes" id="UP000509568"/>
    </source>
</evidence>
<sequence length="179" mass="19248">MPRYLLAALRHYLLLMLLVGLSACALLPPRDPININVVGIEPLQGQDLEVRFAVKIRLQNPNEDSYSYNGVALNLDVNGRPLASGVSNESGTLARFSETIVTVPVSVTAFSVLRQTLGLSQTQSLDNLPYELHGKLANGLFGTVRFSDHGNLSLAPVAAGPASAPDSNPYKNTRWPATP</sequence>
<dbReference type="SUPFAM" id="SSF117070">
    <property type="entry name" value="LEA14-like"/>
    <property type="match status" value="1"/>
</dbReference>
<feature type="domain" description="Water stress and hypersensitive response" evidence="2">
    <location>
        <begin position="35"/>
        <end position="155"/>
    </location>
</feature>
<evidence type="ECO:0000313" key="3">
    <source>
        <dbReference type="EMBL" id="QKZ05338.1"/>
    </source>
</evidence>
<dbReference type="PROSITE" id="PS51257">
    <property type="entry name" value="PROKAR_LIPOPROTEIN"/>
    <property type="match status" value="1"/>
</dbReference>
<evidence type="ECO:0000256" key="1">
    <source>
        <dbReference type="SAM" id="MobiDB-lite"/>
    </source>
</evidence>
<gene>
    <name evidence="3" type="ORF">HWQ56_16690</name>
</gene>
<keyword evidence="4" id="KW-1185">Reference proteome</keyword>
<feature type="region of interest" description="Disordered" evidence="1">
    <location>
        <begin position="158"/>
        <end position="179"/>
    </location>
</feature>
<dbReference type="Proteomes" id="UP000509568">
    <property type="component" value="Chromosome"/>
</dbReference>
<dbReference type="EMBL" id="CP056030">
    <property type="protein sequence ID" value="QKZ05338.1"/>
    <property type="molecule type" value="Genomic_DNA"/>
</dbReference>
<dbReference type="Gene3D" id="2.60.40.1820">
    <property type="match status" value="1"/>
</dbReference>
<dbReference type="RefSeq" id="WP_158155050.1">
    <property type="nucleotide sequence ID" value="NZ_CP056030.1"/>
</dbReference>
<dbReference type="GO" id="GO:0009269">
    <property type="term" value="P:response to desiccation"/>
    <property type="evidence" value="ECO:0007669"/>
    <property type="project" value="InterPro"/>
</dbReference>
<protein>
    <submittedName>
        <fullName evidence="3">LEA type 2 family protein</fullName>
    </submittedName>
</protein>
<reference evidence="3 4" key="1">
    <citation type="submission" date="2020-06" db="EMBL/GenBank/DDBJ databases">
        <title>Pseudomonas eucalypticola sp. nov., an endophyte of Eucalyptus dunnii leaves with biocontrol ability of eucalyptus leaf blight.</title>
        <authorList>
            <person name="Liu Y."/>
            <person name="Song Z."/>
            <person name="Zeng H."/>
            <person name="Lu M."/>
            <person name="Wang X."/>
            <person name="Lian X."/>
            <person name="Zhang Q."/>
        </authorList>
    </citation>
    <scope>NUCLEOTIDE SEQUENCE [LARGE SCALE GENOMIC DNA]</scope>
    <source>
        <strain evidence="3 4">NP-1</strain>
    </source>
</reference>
<proteinExistence type="predicted"/>
<dbReference type="KEGG" id="pez:HWQ56_16690"/>
<accession>A0A7D5D8B8</accession>
<dbReference type="Pfam" id="PF03168">
    <property type="entry name" value="LEA_2"/>
    <property type="match status" value="1"/>
</dbReference>
<name>A0A7D5D8B8_9PSED</name>
<dbReference type="AlphaFoldDB" id="A0A7D5D8B8"/>
<organism evidence="3 4">
    <name type="scientific">Pseudomonas eucalypticola</name>
    <dbReference type="NCBI Taxonomy" id="2599595"/>
    <lineage>
        <taxon>Bacteria</taxon>
        <taxon>Pseudomonadati</taxon>
        <taxon>Pseudomonadota</taxon>
        <taxon>Gammaproteobacteria</taxon>
        <taxon>Pseudomonadales</taxon>
        <taxon>Pseudomonadaceae</taxon>
        <taxon>Pseudomonas</taxon>
    </lineage>
</organism>
<dbReference type="InterPro" id="IPR013990">
    <property type="entry name" value="WHy-dom"/>
</dbReference>
<dbReference type="InterPro" id="IPR004864">
    <property type="entry name" value="LEA_2"/>
</dbReference>
<dbReference type="SMART" id="SM00769">
    <property type="entry name" value="WHy"/>
    <property type="match status" value="1"/>
</dbReference>
<evidence type="ECO:0000259" key="2">
    <source>
        <dbReference type="SMART" id="SM00769"/>
    </source>
</evidence>